<accession>A0A839STM0</accession>
<dbReference type="InterPro" id="IPR011545">
    <property type="entry name" value="DEAD/DEAH_box_helicase_dom"/>
</dbReference>
<proteinExistence type="inferred from homology"/>
<evidence type="ECO:0000259" key="11">
    <source>
        <dbReference type="PROSITE" id="PS51195"/>
    </source>
</evidence>
<dbReference type="SUPFAM" id="SSF52540">
    <property type="entry name" value="P-loop containing nucleoside triphosphate hydrolases"/>
    <property type="match status" value="1"/>
</dbReference>
<dbReference type="InterPro" id="IPR027417">
    <property type="entry name" value="P-loop_NTPase"/>
</dbReference>
<dbReference type="GO" id="GO:0005524">
    <property type="term" value="F:ATP binding"/>
    <property type="evidence" value="ECO:0007669"/>
    <property type="project" value="UniProtKB-KW"/>
</dbReference>
<keyword evidence="13" id="KW-1185">Reference proteome</keyword>
<dbReference type="InterPro" id="IPR014014">
    <property type="entry name" value="RNA_helicase_DEAD_Q_motif"/>
</dbReference>
<comment type="caution">
    <text evidence="12">The sequence shown here is derived from an EMBL/GenBank/DDBJ whole genome shotgun (WGS) entry which is preliminary data.</text>
</comment>
<dbReference type="PROSITE" id="PS51194">
    <property type="entry name" value="HELICASE_CTER"/>
    <property type="match status" value="1"/>
</dbReference>
<feature type="region of interest" description="Disordered" evidence="8">
    <location>
        <begin position="385"/>
        <end position="458"/>
    </location>
</feature>
<dbReference type="Gene3D" id="3.40.50.300">
    <property type="entry name" value="P-loop containing nucleotide triphosphate hydrolases"/>
    <property type="match status" value="2"/>
</dbReference>
<dbReference type="SMART" id="SM00490">
    <property type="entry name" value="HELICc"/>
    <property type="match status" value="1"/>
</dbReference>
<dbReference type="PROSITE" id="PS51192">
    <property type="entry name" value="HELICASE_ATP_BIND_1"/>
    <property type="match status" value="1"/>
</dbReference>
<feature type="domain" description="DEAD-box RNA helicase Q" evidence="11">
    <location>
        <begin position="4"/>
        <end position="32"/>
    </location>
</feature>
<dbReference type="Proteomes" id="UP000581135">
    <property type="component" value="Unassembled WGS sequence"/>
</dbReference>
<dbReference type="InterPro" id="IPR001650">
    <property type="entry name" value="Helicase_C-like"/>
</dbReference>
<evidence type="ECO:0000313" key="12">
    <source>
        <dbReference type="EMBL" id="MBB3066197.1"/>
    </source>
</evidence>
<feature type="domain" description="Helicase C-terminal" evidence="10">
    <location>
        <begin position="233"/>
        <end position="383"/>
    </location>
</feature>
<evidence type="ECO:0000256" key="7">
    <source>
        <dbReference type="RuleBase" id="RU000492"/>
    </source>
</evidence>
<dbReference type="InterPro" id="IPR000629">
    <property type="entry name" value="RNA-helicase_DEAD-box_CS"/>
</dbReference>
<dbReference type="InterPro" id="IPR050079">
    <property type="entry name" value="DEAD_box_RNA_helicase"/>
</dbReference>
<evidence type="ECO:0000259" key="9">
    <source>
        <dbReference type="PROSITE" id="PS51192"/>
    </source>
</evidence>
<dbReference type="PANTHER" id="PTHR47959:SF13">
    <property type="entry name" value="ATP-DEPENDENT RNA HELICASE RHLE"/>
    <property type="match status" value="1"/>
</dbReference>
<dbReference type="GO" id="GO:0003676">
    <property type="term" value="F:nucleic acid binding"/>
    <property type="evidence" value="ECO:0007669"/>
    <property type="project" value="InterPro"/>
</dbReference>
<evidence type="ECO:0000256" key="3">
    <source>
        <dbReference type="ARBA" id="ARBA00022806"/>
    </source>
</evidence>
<dbReference type="Pfam" id="PF00271">
    <property type="entry name" value="Helicase_C"/>
    <property type="match status" value="1"/>
</dbReference>
<dbReference type="PROSITE" id="PS51195">
    <property type="entry name" value="Q_MOTIF"/>
    <property type="match status" value="1"/>
</dbReference>
<dbReference type="InterPro" id="IPR044742">
    <property type="entry name" value="DEAD/DEAH_RhlB"/>
</dbReference>
<dbReference type="EMBL" id="JACHXA010000007">
    <property type="protein sequence ID" value="MBB3066197.1"/>
    <property type="molecule type" value="Genomic_DNA"/>
</dbReference>
<dbReference type="AlphaFoldDB" id="A0A839STM0"/>
<evidence type="ECO:0000256" key="4">
    <source>
        <dbReference type="ARBA" id="ARBA00022840"/>
    </source>
</evidence>
<dbReference type="GO" id="GO:0005829">
    <property type="term" value="C:cytosol"/>
    <property type="evidence" value="ECO:0007669"/>
    <property type="project" value="TreeGrafter"/>
</dbReference>
<dbReference type="CDD" id="cd00268">
    <property type="entry name" value="DEADc"/>
    <property type="match status" value="1"/>
</dbReference>
<name>A0A839STM0_9PROT</name>
<evidence type="ECO:0000256" key="5">
    <source>
        <dbReference type="ARBA" id="ARBA00038437"/>
    </source>
</evidence>
<evidence type="ECO:0000259" key="10">
    <source>
        <dbReference type="PROSITE" id="PS51194"/>
    </source>
</evidence>
<comment type="similarity">
    <text evidence="5 7">Belongs to the DEAD box helicase family.</text>
</comment>
<reference evidence="12 13" key="1">
    <citation type="submission" date="2020-08" db="EMBL/GenBank/DDBJ databases">
        <title>Genomic Encyclopedia of Type Strains, Phase III (KMG-III): the genomes of soil and plant-associated and newly described type strains.</title>
        <authorList>
            <person name="Whitman W."/>
        </authorList>
    </citation>
    <scope>NUCLEOTIDE SEQUENCE [LARGE SCALE GENOMIC DNA]</scope>
    <source>
        <strain evidence="12 13">CECT 8803</strain>
    </source>
</reference>
<keyword evidence="2 7" id="KW-0378">Hydrolase</keyword>
<feature type="domain" description="Helicase ATP-binding" evidence="9">
    <location>
        <begin position="35"/>
        <end position="210"/>
    </location>
</feature>
<dbReference type="CDD" id="cd18787">
    <property type="entry name" value="SF2_C_DEAD"/>
    <property type="match status" value="1"/>
</dbReference>
<keyword evidence="1 7" id="KW-0547">Nucleotide-binding</keyword>
<evidence type="ECO:0000256" key="2">
    <source>
        <dbReference type="ARBA" id="ARBA00022801"/>
    </source>
</evidence>
<dbReference type="InterPro" id="IPR014001">
    <property type="entry name" value="Helicase_ATP-bd"/>
</dbReference>
<keyword evidence="3 7" id="KW-0347">Helicase</keyword>
<dbReference type="PROSITE" id="PS00039">
    <property type="entry name" value="DEAD_ATP_HELICASE"/>
    <property type="match status" value="1"/>
</dbReference>
<protein>
    <submittedName>
        <fullName evidence="12">ATP-dependent RNA helicase RhlE</fullName>
        <ecNumber evidence="12">3.6.4.13</ecNumber>
    </submittedName>
</protein>
<dbReference type="SMART" id="SM00487">
    <property type="entry name" value="DEXDc"/>
    <property type="match status" value="1"/>
</dbReference>
<feature type="compositionally biased region" description="Basic residues" evidence="8">
    <location>
        <begin position="386"/>
        <end position="397"/>
    </location>
</feature>
<evidence type="ECO:0000256" key="6">
    <source>
        <dbReference type="PROSITE-ProRule" id="PRU00552"/>
    </source>
</evidence>
<organism evidence="12 13">
    <name type="scientific">Limibacillus halophilus</name>
    <dbReference type="NCBI Taxonomy" id="1579333"/>
    <lineage>
        <taxon>Bacteria</taxon>
        <taxon>Pseudomonadati</taxon>
        <taxon>Pseudomonadota</taxon>
        <taxon>Alphaproteobacteria</taxon>
        <taxon>Rhodospirillales</taxon>
        <taxon>Rhodovibrionaceae</taxon>
        <taxon>Limibacillus</taxon>
    </lineage>
</organism>
<dbReference type="GO" id="GO:0016787">
    <property type="term" value="F:hydrolase activity"/>
    <property type="evidence" value="ECO:0007669"/>
    <property type="project" value="UniProtKB-KW"/>
</dbReference>
<feature type="compositionally biased region" description="Gly residues" evidence="8">
    <location>
        <begin position="398"/>
        <end position="433"/>
    </location>
</feature>
<keyword evidence="4 7" id="KW-0067">ATP-binding</keyword>
<dbReference type="GO" id="GO:0003724">
    <property type="term" value="F:RNA helicase activity"/>
    <property type="evidence" value="ECO:0007669"/>
    <property type="project" value="UniProtKB-EC"/>
</dbReference>
<sequence length="458" mass="49386">MTNTTFSDLGLTGQLLSTLEAARFHVPTPIQAKTIPLILSGKDVLGIAQTGTGKTGAFALPLLQQLAENRVSTKNGRIRALILAPTRELAVQIEAALRIFGRQMRLYQVAVYGGVGRRPQIEQLRRGVDIVIATPGRFLDLYDEGHIDMSNLSHLVLDEADRMLDMGFINDIRRIVSGMPKERRSLLFSATMPKTIDRLAAEILNQPARVEMPRESVAPAAIEQRVIHVPTPEKRELLTTLLRDPGMSRVIVFTRTKHMANRVQEHLSKAGTQAEALHGNKSQAARQQALKRFRSGNARVLVATDVAARGIDVTAISHVINFDLPNEPESYVHRIGRTARAGGSGVALSFCGRDEIAYLRDIERLIGLSLPAEGDVPSAQEMASMKHVKPGRGRRGPGGHGGGRGRNGSSQGGPGRGAPGRSGAGRNGPSGQEGGHRSESRKGGQANAGRFRGTKRAA</sequence>
<evidence type="ECO:0000256" key="1">
    <source>
        <dbReference type="ARBA" id="ARBA00022741"/>
    </source>
</evidence>
<dbReference type="Pfam" id="PF00270">
    <property type="entry name" value="DEAD"/>
    <property type="match status" value="1"/>
</dbReference>
<dbReference type="PANTHER" id="PTHR47959">
    <property type="entry name" value="ATP-DEPENDENT RNA HELICASE RHLE-RELATED"/>
    <property type="match status" value="1"/>
</dbReference>
<dbReference type="EC" id="3.6.4.13" evidence="12"/>
<dbReference type="RefSeq" id="WP_183417018.1">
    <property type="nucleotide sequence ID" value="NZ_JACHXA010000007.1"/>
</dbReference>
<evidence type="ECO:0000313" key="13">
    <source>
        <dbReference type="Proteomes" id="UP000581135"/>
    </source>
</evidence>
<evidence type="ECO:0000256" key="8">
    <source>
        <dbReference type="SAM" id="MobiDB-lite"/>
    </source>
</evidence>
<gene>
    <name evidence="12" type="ORF">FHR98_002502</name>
</gene>
<feature type="short sequence motif" description="Q motif" evidence="6">
    <location>
        <begin position="4"/>
        <end position="32"/>
    </location>
</feature>